<dbReference type="CDD" id="cd01427">
    <property type="entry name" value="HAD_like"/>
    <property type="match status" value="1"/>
</dbReference>
<dbReference type="GO" id="GO:0006281">
    <property type="term" value="P:DNA repair"/>
    <property type="evidence" value="ECO:0007669"/>
    <property type="project" value="TreeGrafter"/>
</dbReference>
<comment type="pathway">
    <text evidence="2">Organic acid metabolism; glycolate biosynthesis; glycolate from 2-phosphoglycolate: step 1/1.</text>
</comment>
<keyword evidence="6" id="KW-1185">Reference proteome</keyword>
<dbReference type="Gene3D" id="3.40.50.1000">
    <property type="entry name" value="HAD superfamily/HAD-like"/>
    <property type="match status" value="1"/>
</dbReference>
<dbReference type="EC" id="3.1.3.18" evidence="4"/>
<gene>
    <name evidence="5" type="ORF">SE37_05400</name>
</gene>
<evidence type="ECO:0000256" key="4">
    <source>
        <dbReference type="ARBA" id="ARBA00013078"/>
    </source>
</evidence>
<sequence>MKLQAVFWDFDGVILDSVHVKTKAFVRMFSKYGPKVEQAVLEYHLANGGISRFEKFRHYYNNLLNRPISDAELKLLGDEFSSLVMEEVLNAPFIPGVLTTLDDLWARGIPSFVVSGTPEEEVRHIVKERQLSRYFLEVCGSPRKKVEIITDILVRKGYDASKCVFLGDALTDYEAARESGVYFIGIINGETCSFPAGTHTLKSIELKEWTC</sequence>
<dbReference type="InterPro" id="IPR023198">
    <property type="entry name" value="PGP-like_dom2"/>
</dbReference>
<dbReference type="Gene3D" id="1.10.150.240">
    <property type="entry name" value="Putative phosphatase, domain 2"/>
    <property type="match status" value="1"/>
</dbReference>
<comment type="catalytic activity">
    <reaction evidence="1">
        <text>2-phosphoglycolate + H2O = glycolate + phosphate</text>
        <dbReference type="Rhea" id="RHEA:14369"/>
        <dbReference type="ChEBI" id="CHEBI:15377"/>
        <dbReference type="ChEBI" id="CHEBI:29805"/>
        <dbReference type="ChEBI" id="CHEBI:43474"/>
        <dbReference type="ChEBI" id="CHEBI:58033"/>
        <dbReference type="EC" id="3.1.3.18"/>
    </reaction>
</comment>
<comment type="caution">
    <text evidence="5">The sequence shown here is derived from an EMBL/GenBank/DDBJ whole genome shotgun (WGS) entry which is preliminary data.</text>
</comment>
<dbReference type="SFLD" id="SFLDS00003">
    <property type="entry name" value="Haloacid_Dehalogenase"/>
    <property type="match status" value="1"/>
</dbReference>
<dbReference type="InterPro" id="IPR036412">
    <property type="entry name" value="HAD-like_sf"/>
</dbReference>
<dbReference type="RefSeq" id="WP_039644359.1">
    <property type="nucleotide sequence ID" value="NZ_JXBL01000001.1"/>
</dbReference>
<comment type="similarity">
    <text evidence="3">Belongs to the HAD-like hydrolase superfamily. CbbY/CbbZ/Gph/YieH family.</text>
</comment>
<evidence type="ECO:0000256" key="2">
    <source>
        <dbReference type="ARBA" id="ARBA00004818"/>
    </source>
</evidence>
<protein>
    <recommendedName>
        <fullName evidence="4">phosphoglycolate phosphatase</fullName>
        <ecNumber evidence="4">3.1.3.18</ecNumber>
    </recommendedName>
</protein>
<dbReference type="SFLD" id="SFLDG01129">
    <property type="entry name" value="C1.5:_HAD__Beta-PGM__Phosphata"/>
    <property type="match status" value="1"/>
</dbReference>
<dbReference type="PANTHER" id="PTHR43434">
    <property type="entry name" value="PHOSPHOGLYCOLATE PHOSPHATASE"/>
    <property type="match status" value="1"/>
</dbReference>
<dbReference type="EMBL" id="JXBL01000001">
    <property type="protein sequence ID" value="KIE42103.1"/>
    <property type="molecule type" value="Genomic_DNA"/>
</dbReference>
<dbReference type="GO" id="GO:0008967">
    <property type="term" value="F:phosphoglycolate phosphatase activity"/>
    <property type="evidence" value="ECO:0007669"/>
    <property type="project" value="UniProtKB-EC"/>
</dbReference>
<accession>A0A0C1TS13</accession>
<dbReference type="SUPFAM" id="SSF56784">
    <property type="entry name" value="HAD-like"/>
    <property type="match status" value="1"/>
</dbReference>
<evidence type="ECO:0000256" key="3">
    <source>
        <dbReference type="ARBA" id="ARBA00006171"/>
    </source>
</evidence>
<dbReference type="Pfam" id="PF13419">
    <property type="entry name" value="HAD_2"/>
    <property type="match status" value="1"/>
</dbReference>
<evidence type="ECO:0000313" key="5">
    <source>
        <dbReference type="EMBL" id="KIE42103.1"/>
    </source>
</evidence>
<dbReference type="InterPro" id="IPR023214">
    <property type="entry name" value="HAD_sf"/>
</dbReference>
<proteinExistence type="inferred from homology"/>
<name>A0A0C1TS13_9BACT</name>
<dbReference type="InterPro" id="IPR041492">
    <property type="entry name" value="HAD_2"/>
</dbReference>
<dbReference type="PANTHER" id="PTHR43434:SF1">
    <property type="entry name" value="PHOSPHOGLYCOLATE PHOSPHATASE"/>
    <property type="match status" value="1"/>
</dbReference>
<reference evidence="5 6" key="1">
    <citation type="submission" date="2015-01" db="EMBL/GenBank/DDBJ databases">
        <title>Genome sequence of the anaerobic bacterium Geobacter soli GSS01, a dissimilatory Fe(III) reducer from soil.</title>
        <authorList>
            <person name="Yang G."/>
            <person name="Zhou S."/>
        </authorList>
    </citation>
    <scope>NUCLEOTIDE SEQUENCE [LARGE SCALE GENOMIC DNA]</scope>
    <source>
        <strain evidence="5 6">GSS01</strain>
    </source>
</reference>
<evidence type="ECO:0000256" key="1">
    <source>
        <dbReference type="ARBA" id="ARBA00000830"/>
    </source>
</evidence>
<dbReference type="AlphaFoldDB" id="A0A0C1TS13"/>
<dbReference type="Proteomes" id="UP000031433">
    <property type="component" value="Unassembled WGS sequence"/>
</dbReference>
<dbReference type="GO" id="GO:0005829">
    <property type="term" value="C:cytosol"/>
    <property type="evidence" value="ECO:0007669"/>
    <property type="project" value="TreeGrafter"/>
</dbReference>
<evidence type="ECO:0000313" key="6">
    <source>
        <dbReference type="Proteomes" id="UP000031433"/>
    </source>
</evidence>
<dbReference type="InterPro" id="IPR050155">
    <property type="entry name" value="HAD-like_hydrolase_sf"/>
</dbReference>
<organism evidence="5 6">
    <name type="scientific">Geobacter soli</name>
    <dbReference type="NCBI Taxonomy" id="1510391"/>
    <lineage>
        <taxon>Bacteria</taxon>
        <taxon>Pseudomonadati</taxon>
        <taxon>Thermodesulfobacteriota</taxon>
        <taxon>Desulfuromonadia</taxon>
        <taxon>Geobacterales</taxon>
        <taxon>Geobacteraceae</taxon>
        <taxon>Geobacter</taxon>
    </lineage>
</organism>